<dbReference type="EMBL" id="JARUHG010000006">
    <property type="protein sequence ID" value="MDR0184467.1"/>
    <property type="molecule type" value="Genomic_DNA"/>
</dbReference>
<evidence type="ECO:0000313" key="17">
    <source>
        <dbReference type="Proteomes" id="UP001233535"/>
    </source>
</evidence>
<comment type="catalytic activity">
    <reaction evidence="1">
        <text>ATP + protein L-histidine = ADP + protein N-phospho-L-histidine.</text>
        <dbReference type="EC" id="2.7.13.3"/>
    </reaction>
</comment>
<comment type="subcellular location">
    <subcellularLocation>
        <location evidence="2">Membrane</location>
        <topology evidence="2">Multi-pass membrane protein</topology>
    </subcellularLocation>
</comment>
<dbReference type="Pfam" id="PF00512">
    <property type="entry name" value="HisKA"/>
    <property type="match status" value="1"/>
</dbReference>
<keyword evidence="11" id="KW-0902">Two-component regulatory system</keyword>
<feature type="domain" description="Histidine kinase" evidence="14">
    <location>
        <begin position="234"/>
        <end position="458"/>
    </location>
</feature>
<reference evidence="16 17" key="1">
    <citation type="submission" date="2023-04" db="EMBL/GenBank/DDBJ databases">
        <title>Lysobacter sp. strain UC isolated from soil sample.</title>
        <authorList>
            <person name="Choksket S."/>
            <person name="Harshvardhan F."/>
            <person name="Rana R."/>
            <person name="Patil P.B."/>
            <person name="Korpole S."/>
        </authorList>
    </citation>
    <scope>NUCLEOTIDE SEQUENCE [LARGE SCALE GENOMIC DNA]</scope>
    <source>
        <strain evidence="16 17">UC</strain>
    </source>
</reference>
<dbReference type="GO" id="GO:0005524">
    <property type="term" value="F:ATP binding"/>
    <property type="evidence" value="ECO:0007669"/>
    <property type="project" value="UniProtKB-KW"/>
</dbReference>
<evidence type="ECO:0000313" key="16">
    <source>
        <dbReference type="EMBL" id="MDR0184467.1"/>
    </source>
</evidence>
<keyword evidence="5" id="KW-0808">Transferase</keyword>
<organism evidence="16 17">
    <name type="scientific">Lysobacter arvi</name>
    <dbReference type="NCBI Taxonomy" id="3038776"/>
    <lineage>
        <taxon>Bacteria</taxon>
        <taxon>Pseudomonadati</taxon>
        <taxon>Pseudomonadota</taxon>
        <taxon>Gammaproteobacteria</taxon>
        <taxon>Lysobacterales</taxon>
        <taxon>Lysobacteraceae</taxon>
        <taxon>Lysobacter</taxon>
    </lineage>
</organism>
<dbReference type="InterPro" id="IPR050428">
    <property type="entry name" value="TCS_sensor_his_kinase"/>
</dbReference>
<gene>
    <name evidence="16" type="ORF">P8609_15995</name>
</gene>
<dbReference type="SMART" id="SM00387">
    <property type="entry name" value="HATPase_c"/>
    <property type="match status" value="1"/>
</dbReference>
<keyword evidence="17" id="KW-1185">Reference proteome</keyword>
<dbReference type="RefSeq" id="WP_309263584.1">
    <property type="nucleotide sequence ID" value="NZ_JARUHG010000006.1"/>
</dbReference>
<evidence type="ECO:0000256" key="3">
    <source>
        <dbReference type="ARBA" id="ARBA00012438"/>
    </source>
</evidence>
<dbReference type="SMART" id="SM00388">
    <property type="entry name" value="HisKA"/>
    <property type="match status" value="1"/>
</dbReference>
<dbReference type="PROSITE" id="PS50885">
    <property type="entry name" value="HAMP"/>
    <property type="match status" value="1"/>
</dbReference>
<keyword evidence="4" id="KW-0597">Phosphoprotein</keyword>
<keyword evidence="8" id="KW-0418">Kinase</keyword>
<dbReference type="EC" id="2.7.13.3" evidence="3"/>
<dbReference type="PANTHER" id="PTHR45436:SF14">
    <property type="entry name" value="SENSOR PROTEIN QSEC"/>
    <property type="match status" value="1"/>
</dbReference>
<evidence type="ECO:0000256" key="7">
    <source>
        <dbReference type="ARBA" id="ARBA00022741"/>
    </source>
</evidence>
<evidence type="ECO:0000256" key="10">
    <source>
        <dbReference type="ARBA" id="ARBA00022989"/>
    </source>
</evidence>
<dbReference type="SUPFAM" id="SSF55874">
    <property type="entry name" value="ATPase domain of HSP90 chaperone/DNA topoisomerase II/histidine kinase"/>
    <property type="match status" value="1"/>
</dbReference>
<accession>A0ABU1CHP9</accession>
<evidence type="ECO:0000256" key="11">
    <source>
        <dbReference type="ARBA" id="ARBA00023012"/>
    </source>
</evidence>
<evidence type="ECO:0000256" key="9">
    <source>
        <dbReference type="ARBA" id="ARBA00022840"/>
    </source>
</evidence>
<dbReference type="SUPFAM" id="SSF47384">
    <property type="entry name" value="Homodimeric domain of signal transducing histidine kinase"/>
    <property type="match status" value="1"/>
</dbReference>
<evidence type="ECO:0000256" key="13">
    <source>
        <dbReference type="SAM" id="Phobius"/>
    </source>
</evidence>
<comment type="caution">
    <text evidence="16">The sequence shown here is derived from an EMBL/GenBank/DDBJ whole genome shotgun (WGS) entry which is preliminary data.</text>
</comment>
<evidence type="ECO:0000256" key="4">
    <source>
        <dbReference type="ARBA" id="ARBA00022553"/>
    </source>
</evidence>
<evidence type="ECO:0000256" key="6">
    <source>
        <dbReference type="ARBA" id="ARBA00022692"/>
    </source>
</evidence>
<protein>
    <recommendedName>
        <fullName evidence="3">histidine kinase</fullName>
        <ecNumber evidence="3">2.7.13.3</ecNumber>
    </recommendedName>
</protein>
<dbReference type="InterPro" id="IPR003660">
    <property type="entry name" value="HAMP_dom"/>
</dbReference>
<dbReference type="InterPro" id="IPR003594">
    <property type="entry name" value="HATPase_dom"/>
</dbReference>
<dbReference type="Pfam" id="PF02518">
    <property type="entry name" value="HATPase_c"/>
    <property type="match status" value="1"/>
</dbReference>
<dbReference type="InterPro" id="IPR003661">
    <property type="entry name" value="HisK_dim/P_dom"/>
</dbReference>
<dbReference type="Gene3D" id="1.10.287.130">
    <property type="match status" value="1"/>
</dbReference>
<dbReference type="PANTHER" id="PTHR45436">
    <property type="entry name" value="SENSOR HISTIDINE KINASE YKOH"/>
    <property type="match status" value="1"/>
</dbReference>
<dbReference type="Gene3D" id="3.30.565.10">
    <property type="entry name" value="Histidine kinase-like ATPase, C-terminal domain"/>
    <property type="match status" value="1"/>
</dbReference>
<evidence type="ECO:0000256" key="1">
    <source>
        <dbReference type="ARBA" id="ARBA00000085"/>
    </source>
</evidence>
<proteinExistence type="predicted"/>
<dbReference type="PROSITE" id="PS51257">
    <property type="entry name" value="PROKAR_LIPOPROTEIN"/>
    <property type="match status" value="1"/>
</dbReference>
<keyword evidence="9 16" id="KW-0067">ATP-binding</keyword>
<dbReference type="InterPro" id="IPR036097">
    <property type="entry name" value="HisK_dim/P_sf"/>
</dbReference>
<evidence type="ECO:0000256" key="12">
    <source>
        <dbReference type="ARBA" id="ARBA00023136"/>
    </source>
</evidence>
<evidence type="ECO:0000256" key="8">
    <source>
        <dbReference type="ARBA" id="ARBA00022777"/>
    </source>
</evidence>
<name>A0ABU1CHP9_9GAMM</name>
<dbReference type="PROSITE" id="PS50109">
    <property type="entry name" value="HIS_KIN"/>
    <property type="match status" value="1"/>
</dbReference>
<dbReference type="PRINTS" id="PR00344">
    <property type="entry name" value="BCTRLSENSOR"/>
</dbReference>
<keyword evidence="6 13" id="KW-0812">Transmembrane</keyword>
<dbReference type="InterPro" id="IPR005467">
    <property type="entry name" value="His_kinase_dom"/>
</dbReference>
<keyword evidence="10 13" id="KW-1133">Transmembrane helix</keyword>
<dbReference type="InterPro" id="IPR036890">
    <property type="entry name" value="HATPase_C_sf"/>
</dbReference>
<keyword evidence="12 13" id="KW-0472">Membrane</keyword>
<evidence type="ECO:0000256" key="5">
    <source>
        <dbReference type="ARBA" id="ARBA00022679"/>
    </source>
</evidence>
<sequence length="458" mass="50545">MKTRSLRWRLTWVSVKCVLVAWLVWLGCQAWQLSRAHYGFWDESQREVAAQILASMPDGLQSLPPRERPAVPAGHRDHKMSWQVWASGRNVVYSVAAPDEPLKPDFRDGFARRSIAGEAWHVYSLSDPRRGLTVQVGRSKQMIANEIARWVGLSLLAAGLIFVLFVLTVWVVIGRSLRPVAALRDVLRARPPLDLTPLQAPGLPTEFSPLVDAFNDQLTRVDQAVQNERRFIADAAHELRTPLAVLSAHADLARRAASEEERDTALRRLSAGVARAARLSEQLLDLARLDAQTLAPALVPLDLAPLLVLVVRDFETLARERRQRISLRTEDGRILGDVDLLGILIRNLVDNAVRYAGEGGRIEVICRRDVRDGVGGIALCVADDGPGVARDERERIFHRFYRANGAGNGDGNGLSRNSGSGIGLSLVARIARTHHARIHVEDGLDGRGLAITVFFPAA</sequence>
<feature type="domain" description="HAMP" evidence="15">
    <location>
        <begin position="174"/>
        <end position="226"/>
    </location>
</feature>
<evidence type="ECO:0000256" key="2">
    <source>
        <dbReference type="ARBA" id="ARBA00004141"/>
    </source>
</evidence>
<evidence type="ECO:0000259" key="15">
    <source>
        <dbReference type="PROSITE" id="PS50885"/>
    </source>
</evidence>
<feature type="transmembrane region" description="Helical" evidence="13">
    <location>
        <begin position="150"/>
        <end position="173"/>
    </location>
</feature>
<dbReference type="CDD" id="cd00082">
    <property type="entry name" value="HisKA"/>
    <property type="match status" value="1"/>
</dbReference>
<dbReference type="Proteomes" id="UP001233535">
    <property type="component" value="Unassembled WGS sequence"/>
</dbReference>
<keyword evidence="7" id="KW-0547">Nucleotide-binding</keyword>
<dbReference type="InterPro" id="IPR004358">
    <property type="entry name" value="Sig_transdc_His_kin-like_C"/>
</dbReference>
<evidence type="ECO:0000259" key="14">
    <source>
        <dbReference type="PROSITE" id="PS50109"/>
    </source>
</evidence>